<dbReference type="RefSeq" id="WP_132282788.1">
    <property type="nucleotide sequence ID" value="NZ_SMGQ01000014.1"/>
</dbReference>
<dbReference type="PANTHER" id="PTHR31087:SF161">
    <property type="entry name" value="TUBBY C 2 FAMILY PROTEIN"/>
    <property type="match status" value="1"/>
</dbReference>
<dbReference type="PANTHER" id="PTHR31087">
    <property type="match status" value="1"/>
</dbReference>
<protein>
    <submittedName>
        <fullName evidence="2">Uncharacterized protein YxjI</fullName>
    </submittedName>
</protein>
<dbReference type="Gene3D" id="2.40.160.200">
    <property type="entry name" value="LURP1-related"/>
    <property type="match status" value="1"/>
</dbReference>
<proteinExistence type="inferred from homology"/>
<comment type="similarity">
    <text evidence="1">Belongs to the LOR family.</text>
</comment>
<dbReference type="Proteomes" id="UP000294545">
    <property type="component" value="Unassembled WGS sequence"/>
</dbReference>
<dbReference type="AlphaFoldDB" id="A0A4R1MI46"/>
<accession>A0A4R1MI46</accession>
<organism evidence="2 3">
    <name type="scientific">Natranaerovirga hydrolytica</name>
    <dbReference type="NCBI Taxonomy" id="680378"/>
    <lineage>
        <taxon>Bacteria</taxon>
        <taxon>Bacillati</taxon>
        <taxon>Bacillota</taxon>
        <taxon>Clostridia</taxon>
        <taxon>Lachnospirales</taxon>
        <taxon>Natranaerovirgaceae</taxon>
        <taxon>Natranaerovirga</taxon>
    </lineage>
</organism>
<comment type="caution">
    <text evidence="2">The sequence shown here is derived from an EMBL/GenBank/DDBJ whole genome shotgun (WGS) entry which is preliminary data.</text>
</comment>
<dbReference type="InterPro" id="IPR025659">
    <property type="entry name" value="Tubby-like_C"/>
</dbReference>
<dbReference type="OrthoDB" id="652307at2"/>
<dbReference type="SUPFAM" id="SSF54518">
    <property type="entry name" value="Tubby C-terminal domain-like"/>
    <property type="match status" value="1"/>
</dbReference>
<reference evidence="2 3" key="1">
    <citation type="submission" date="2019-03" db="EMBL/GenBank/DDBJ databases">
        <title>Genomic Encyclopedia of Type Strains, Phase IV (KMG-IV): sequencing the most valuable type-strain genomes for metagenomic binning, comparative biology and taxonomic classification.</title>
        <authorList>
            <person name="Goeker M."/>
        </authorList>
    </citation>
    <scope>NUCLEOTIDE SEQUENCE [LARGE SCALE GENOMIC DNA]</scope>
    <source>
        <strain evidence="2 3">DSM 24176</strain>
    </source>
</reference>
<dbReference type="InterPro" id="IPR007612">
    <property type="entry name" value="LOR"/>
</dbReference>
<name>A0A4R1MI46_9FIRM</name>
<keyword evidence="3" id="KW-1185">Reference proteome</keyword>
<evidence type="ECO:0000256" key="1">
    <source>
        <dbReference type="ARBA" id="ARBA00005437"/>
    </source>
</evidence>
<evidence type="ECO:0000313" key="3">
    <source>
        <dbReference type="Proteomes" id="UP000294545"/>
    </source>
</evidence>
<evidence type="ECO:0000313" key="2">
    <source>
        <dbReference type="EMBL" id="TCK92348.1"/>
    </source>
</evidence>
<dbReference type="EMBL" id="SMGQ01000014">
    <property type="protein sequence ID" value="TCK92348.1"/>
    <property type="molecule type" value="Genomic_DNA"/>
</dbReference>
<gene>
    <name evidence="2" type="ORF">EDC19_2078</name>
</gene>
<dbReference type="Pfam" id="PF04525">
    <property type="entry name" value="LOR"/>
    <property type="match status" value="1"/>
</dbReference>
<dbReference type="InterPro" id="IPR038595">
    <property type="entry name" value="LOR_sf"/>
</dbReference>
<sequence>MKYLIREKIFALTNDFTIKDENESPCYEVQSKFLTIGKKLHFRDMSGTELLYIEQQLFKFLPEYFIYDYKKNLLGKVKKKLSFITAQFDITSSYGNYQMEGDLFRYNFVVRKNGLEVARVSKKFFSFTDHYGVDVADNEDQTFMLALIIVIDQIVHDNKGKNN</sequence>